<reference evidence="9" key="2">
    <citation type="submission" date="2020-10" db="EMBL/GenBank/DDBJ databases">
        <title>Comparative genomics of the Acetobacterium genus.</title>
        <authorList>
            <person name="Marshall C."/>
            <person name="May H."/>
            <person name="Norman S."/>
        </authorList>
    </citation>
    <scope>NUCLEOTIDE SEQUENCE</scope>
    <source>
        <strain evidence="9">DER-2019</strain>
    </source>
</reference>
<dbReference type="Pfam" id="PF03453">
    <property type="entry name" value="MoeA_N"/>
    <property type="match status" value="1"/>
</dbReference>
<gene>
    <name evidence="9" type="ORF">GH810_12795</name>
</gene>
<dbReference type="InterPro" id="IPR038987">
    <property type="entry name" value="MoeA-like"/>
</dbReference>
<evidence type="ECO:0000256" key="1">
    <source>
        <dbReference type="ARBA" id="ARBA00002901"/>
    </source>
</evidence>
<evidence type="ECO:0000313" key="9">
    <source>
        <dbReference type="EMBL" id="MBC3889192.1"/>
    </source>
</evidence>
<dbReference type="Gene3D" id="3.40.980.10">
    <property type="entry name" value="MoaB/Mog-like domain"/>
    <property type="match status" value="1"/>
</dbReference>
<dbReference type="GO" id="GO:0005829">
    <property type="term" value="C:cytosol"/>
    <property type="evidence" value="ECO:0007669"/>
    <property type="project" value="TreeGrafter"/>
</dbReference>
<proteinExistence type="inferred from homology"/>
<evidence type="ECO:0000259" key="8">
    <source>
        <dbReference type="SMART" id="SM00852"/>
    </source>
</evidence>
<name>A0A923KTA1_9FIRM</name>
<evidence type="ECO:0000256" key="2">
    <source>
        <dbReference type="ARBA" id="ARBA00010763"/>
    </source>
</evidence>
<comment type="function">
    <text evidence="1 7">Catalyzes the insertion of molybdate into adenylated molybdopterin with the concomitant release of AMP.</text>
</comment>
<dbReference type="GO" id="GO:0046872">
    <property type="term" value="F:metal ion binding"/>
    <property type="evidence" value="ECO:0007669"/>
    <property type="project" value="UniProtKB-UniRule"/>
</dbReference>
<dbReference type="Pfam" id="PF00994">
    <property type="entry name" value="MoCF_biosynth"/>
    <property type="match status" value="1"/>
</dbReference>
<comment type="similarity">
    <text evidence="2 7">Belongs to the MoeA family.</text>
</comment>
<protein>
    <recommendedName>
        <fullName evidence="4 7">Molybdopterin molybdenumtransferase</fullName>
        <ecNumber evidence="3 7">2.10.1.1</ecNumber>
    </recommendedName>
</protein>
<dbReference type="OrthoDB" id="9804758at2"/>
<comment type="pathway">
    <text evidence="7">Cofactor biosynthesis; molybdopterin biosynthesis.</text>
</comment>
<dbReference type="Gene3D" id="2.40.340.10">
    <property type="entry name" value="MoeA, C-terminal, domain IV"/>
    <property type="match status" value="1"/>
</dbReference>
<comment type="cofactor">
    <cofactor evidence="7">
        <name>Mg(2+)</name>
        <dbReference type="ChEBI" id="CHEBI:18420"/>
    </cofactor>
</comment>
<dbReference type="Gene3D" id="2.170.190.11">
    <property type="entry name" value="Molybdopterin biosynthesis moea protein, domain 3"/>
    <property type="match status" value="1"/>
</dbReference>
<dbReference type="SUPFAM" id="SSF53218">
    <property type="entry name" value="Molybdenum cofactor biosynthesis proteins"/>
    <property type="match status" value="1"/>
</dbReference>
<dbReference type="InterPro" id="IPR036688">
    <property type="entry name" value="MoeA_C_domain_IV_sf"/>
</dbReference>
<dbReference type="SUPFAM" id="SSF63882">
    <property type="entry name" value="MoeA N-terminal region -like"/>
    <property type="match status" value="1"/>
</dbReference>
<dbReference type="InterPro" id="IPR005110">
    <property type="entry name" value="MoeA_linker/N"/>
</dbReference>
<dbReference type="PANTHER" id="PTHR10192">
    <property type="entry name" value="MOLYBDOPTERIN BIOSYNTHESIS PROTEIN"/>
    <property type="match status" value="1"/>
</dbReference>
<keyword evidence="10" id="KW-1185">Reference proteome</keyword>
<dbReference type="GO" id="GO:0006777">
    <property type="term" value="P:Mo-molybdopterin cofactor biosynthetic process"/>
    <property type="evidence" value="ECO:0007669"/>
    <property type="project" value="UniProtKB-UniRule"/>
</dbReference>
<dbReference type="PANTHER" id="PTHR10192:SF16">
    <property type="entry name" value="MOLYBDOPTERIN MOLYBDENUMTRANSFERASE"/>
    <property type="match status" value="1"/>
</dbReference>
<keyword evidence="5 7" id="KW-0500">Molybdenum</keyword>
<keyword evidence="7" id="KW-0501">Molybdenum cofactor biosynthesis</keyword>
<dbReference type="CDD" id="cd00887">
    <property type="entry name" value="MoeA"/>
    <property type="match status" value="1"/>
</dbReference>
<comment type="caution">
    <text evidence="9">The sequence shown here is derived from an EMBL/GenBank/DDBJ whole genome shotgun (WGS) entry which is preliminary data.</text>
</comment>
<dbReference type="RefSeq" id="WP_148566789.1">
    <property type="nucleotide sequence ID" value="NZ_RXYA01000006.1"/>
</dbReference>
<dbReference type="EMBL" id="WJBD01000016">
    <property type="protein sequence ID" value="MBC3889192.1"/>
    <property type="molecule type" value="Genomic_DNA"/>
</dbReference>
<dbReference type="InterPro" id="IPR001453">
    <property type="entry name" value="MoaB/Mog_dom"/>
</dbReference>
<evidence type="ECO:0000256" key="6">
    <source>
        <dbReference type="ARBA" id="ARBA00047317"/>
    </source>
</evidence>
<evidence type="ECO:0000313" key="10">
    <source>
        <dbReference type="Proteomes" id="UP000616595"/>
    </source>
</evidence>
<evidence type="ECO:0000256" key="7">
    <source>
        <dbReference type="RuleBase" id="RU365090"/>
    </source>
</evidence>
<evidence type="ECO:0000256" key="5">
    <source>
        <dbReference type="ARBA" id="ARBA00022505"/>
    </source>
</evidence>
<dbReference type="InterPro" id="IPR036135">
    <property type="entry name" value="MoeA_linker/N_sf"/>
</dbReference>
<feature type="domain" description="MoaB/Mog" evidence="8">
    <location>
        <begin position="173"/>
        <end position="310"/>
    </location>
</feature>
<evidence type="ECO:0000256" key="4">
    <source>
        <dbReference type="ARBA" id="ARBA00021108"/>
    </source>
</evidence>
<keyword evidence="7" id="KW-0808">Transferase</keyword>
<keyword evidence="7" id="KW-0460">Magnesium</keyword>
<dbReference type="AlphaFoldDB" id="A0A923KTA1"/>
<organism evidence="9 10">
    <name type="scientific">Acetobacterium paludosum</name>
    <dbReference type="NCBI Taxonomy" id="52693"/>
    <lineage>
        <taxon>Bacteria</taxon>
        <taxon>Bacillati</taxon>
        <taxon>Bacillota</taxon>
        <taxon>Clostridia</taxon>
        <taxon>Eubacteriales</taxon>
        <taxon>Eubacteriaceae</taxon>
        <taxon>Acetobacterium</taxon>
    </lineage>
</organism>
<accession>A0A923KTA1</accession>
<dbReference type="SMART" id="SM00852">
    <property type="entry name" value="MoCF_biosynth"/>
    <property type="match status" value="1"/>
</dbReference>
<reference evidence="9" key="1">
    <citation type="submission" date="2019-10" db="EMBL/GenBank/DDBJ databases">
        <authorList>
            <person name="Ross D.E."/>
            <person name="Gulliver D."/>
        </authorList>
    </citation>
    <scope>NUCLEOTIDE SEQUENCE</scope>
    <source>
        <strain evidence="9">DER-2019</strain>
    </source>
</reference>
<evidence type="ECO:0000256" key="3">
    <source>
        <dbReference type="ARBA" id="ARBA00013269"/>
    </source>
</evidence>
<dbReference type="Gene3D" id="3.90.105.10">
    <property type="entry name" value="Molybdopterin biosynthesis moea protein, domain 2"/>
    <property type="match status" value="1"/>
</dbReference>
<dbReference type="Proteomes" id="UP000616595">
    <property type="component" value="Unassembled WGS sequence"/>
</dbReference>
<dbReference type="InterPro" id="IPR036425">
    <property type="entry name" value="MoaB/Mog-like_dom_sf"/>
</dbReference>
<sequence length="401" mass="43736">MYKVPDFLPSRDEMLRILEINIKPVSKTETIQVAVSLGRICAEDVYAKHTLPNKPTSACDGVSVKFDDFSNGKPDTSLWIEGKDYCFSNTGVAIREDFDTVIAIEKVVFDETGRISFSLCPQNRGEKVGQVGGQTKEGELIAYQGECLNASLIGMLLTSGITNIKVLAKLTVAFIPTGDELVPAGYQTPPGKNVESNSLMLKAYINECGGEAILYPIIPDEMEKLKEAILSAVAAADLVLICAGSSKGNKDFTIELLESIGNVMVYELGHGPGKHCSFAYSGNTPIIGLPGPPMGADLTAALYVKNAIRLLQMQPVQSPYTIEAELTEDINGISFDFIRQMNVVMKDGKYIAQPIANQGMTRAEFYHKTNGYFYIEKEAIIKAGAKISVAMRYPKEYIEVV</sequence>
<dbReference type="GO" id="GO:0061599">
    <property type="term" value="F:molybdopterin molybdotransferase activity"/>
    <property type="evidence" value="ECO:0007669"/>
    <property type="project" value="UniProtKB-UniRule"/>
</dbReference>
<keyword evidence="7" id="KW-0479">Metal-binding</keyword>
<dbReference type="EC" id="2.10.1.1" evidence="3 7"/>
<comment type="catalytic activity">
    <reaction evidence="6">
        <text>adenylyl-molybdopterin + molybdate = Mo-molybdopterin + AMP + H(+)</text>
        <dbReference type="Rhea" id="RHEA:35047"/>
        <dbReference type="ChEBI" id="CHEBI:15378"/>
        <dbReference type="ChEBI" id="CHEBI:36264"/>
        <dbReference type="ChEBI" id="CHEBI:62727"/>
        <dbReference type="ChEBI" id="CHEBI:71302"/>
        <dbReference type="ChEBI" id="CHEBI:456215"/>
        <dbReference type="EC" id="2.10.1.1"/>
    </reaction>
</comment>